<dbReference type="EMBL" id="JACHNY010000016">
    <property type="protein sequence ID" value="MBB4619828.1"/>
    <property type="molecule type" value="Genomic_DNA"/>
</dbReference>
<evidence type="ECO:0000313" key="3">
    <source>
        <dbReference type="EMBL" id="MBB4619828.1"/>
    </source>
</evidence>
<evidence type="ECO:0000259" key="2">
    <source>
        <dbReference type="Pfam" id="PF01494"/>
    </source>
</evidence>
<keyword evidence="4" id="KW-1185">Reference proteome</keyword>
<dbReference type="RefSeq" id="WP_164518941.1">
    <property type="nucleotide sequence ID" value="NZ_JACHNY010000016.1"/>
</dbReference>
<comment type="caution">
    <text evidence="3">The sequence shown here is derived from an EMBL/GenBank/DDBJ whole genome shotgun (WGS) entry which is preliminary data.</text>
</comment>
<keyword evidence="1 3" id="KW-0560">Oxidoreductase</keyword>
<evidence type="ECO:0000313" key="4">
    <source>
        <dbReference type="Proteomes" id="UP000574769"/>
    </source>
</evidence>
<dbReference type="SUPFAM" id="SSF51905">
    <property type="entry name" value="FAD/NAD(P)-binding domain"/>
    <property type="match status" value="1"/>
</dbReference>
<protein>
    <submittedName>
        <fullName evidence="3">3-(3-hydroxy-phenyl)propionate hydroxylase</fullName>
        <ecNumber evidence="3">1.14.13.127</ecNumber>
    </submittedName>
</protein>
<dbReference type="NCBIfam" id="NF004829">
    <property type="entry name" value="PRK06183.1-3"/>
    <property type="match status" value="1"/>
</dbReference>
<dbReference type="InterPro" id="IPR050631">
    <property type="entry name" value="PheA/TfdB_FAD_monoxygenase"/>
</dbReference>
<dbReference type="PANTHER" id="PTHR43476:SF3">
    <property type="entry name" value="FAD-BINDING MONOOXYGENASE"/>
    <property type="match status" value="1"/>
</dbReference>
<reference evidence="3 4" key="1">
    <citation type="submission" date="2020-08" db="EMBL/GenBank/DDBJ databases">
        <title>Genomic Encyclopedia of Type Strains, Phase IV (KMG-IV): sequencing the most valuable type-strain genomes for metagenomic binning, comparative biology and taxonomic classification.</title>
        <authorList>
            <person name="Goeker M."/>
        </authorList>
    </citation>
    <scope>NUCLEOTIDE SEQUENCE [LARGE SCALE GENOMIC DNA]</scope>
    <source>
        <strain evidence="3 4">DSM 15867</strain>
    </source>
</reference>
<proteinExistence type="predicted"/>
<dbReference type="AlphaFoldDB" id="A0A7W7AMJ3"/>
<sequence>MAQDRTCDVLIVGAGPTGSALALFLAQQGVRVLIADKAADIYPLPRAAHIDHETVRIFQALGLAAPIMASCRQAPRYDFVNARGDVLLRFDGADRIGAGGWPAANMIHQPSIERALRDALHANPAITLRTGWTLQALAMDDDGATARFADGADETTVRARFVVGADGTRSATRALAGIALDDLCFDEPWLVIDAIVHDAARLPTINLQICDPARPTTCVLMGSGRHRWEFMLRPGETPEQATDPAFVAALLAPWNVEGAVEVERLAVYRFNARVAHRWRAGPVLLAGDAAHQMPPFAGQGMCSGLRDAANLGWKLAAVVAGDAPATLLDTYQAEREPHVRQIIALAMMMGRTVCELDPEIAAARDVQMIAARAQAGEMRPPAAALANGHLLAGSAAAGDYFPQFLGAAGERLDDVLGAGAWLLADAPIPTGEGGVRAADLSHPALAPFAAAIAEWLRTRDVPAVLVRPDRYVFGTGTPSDLQAAYRFATAAQSPVPDGAFIRESEMSIDGTYDVVVKSPMGERKSVLTVQSAGDRFTGTNAGDAGSFDVSGAVSGNTLTWQQKITTPMPMTLDMTATIEGDTITGSAKAGAFGSFPLSGQRTG</sequence>
<gene>
    <name evidence="3" type="ORF">GGQ96_003988</name>
</gene>
<dbReference type="Pfam" id="PF01494">
    <property type="entry name" value="FAD_binding_3"/>
    <property type="match status" value="1"/>
</dbReference>
<dbReference type="PANTHER" id="PTHR43476">
    <property type="entry name" value="3-(3-HYDROXY-PHENYL)PROPIONATE/3-HYDROXYCINNAMIC ACID HYDROXYLASE"/>
    <property type="match status" value="1"/>
</dbReference>
<dbReference type="Gene3D" id="3.30.70.2450">
    <property type="match status" value="1"/>
</dbReference>
<evidence type="ECO:0000256" key="1">
    <source>
        <dbReference type="ARBA" id="ARBA00023002"/>
    </source>
</evidence>
<dbReference type="GO" id="GO:0008688">
    <property type="term" value="F:3-(3-hydroxyphenyl)propionate hydroxylase activity"/>
    <property type="evidence" value="ECO:0007669"/>
    <property type="project" value="UniProtKB-EC"/>
</dbReference>
<dbReference type="InterPro" id="IPR002938">
    <property type="entry name" value="FAD-bd"/>
</dbReference>
<dbReference type="PRINTS" id="PR00420">
    <property type="entry name" value="RNGMNOXGNASE"/>
</dbReference>
<dbReference type="Gene3D" id="3.50.50.60">
    <property type="entry name" value="FAD/NAD(P)-binding domain"/>
    <property type="match status" value="1"/>
</dbReference>
<dbReference type="GO" id="GO:0019622">
    <property type="term" value="P:3-(3-hydroxy)phenylpropionate catabolic process"/>
    <property type="evidence" value="ECO:0007669"/>
    <property type="project" value="TreeGrafter"/>
</dbReference>
<feature type="domain" description="FAD-binding" evidence="2">
    <location>
        <begin position="7"/>
        <end position="344"/>
    </location>
</feature>
<dbReference type="InterPro" id="IPR036188">
    <property type="entry name" value="FAD/NAD-bd_sf"/>
</dbReference>
<dbReference type="Proteomes" id="UP000574769">
    <property type="component" value="Unassembled WGS sequence"/>
</dbReference>
<dbReference type="EC" id="1.14.13.127" evidence="3"/>
<name>A0A7W7AMJ3_9SPHN</name>
<organism evidence="3 4">
    <name type="scientific">Sphingomonas abaci</name>
    <dbReference type="NCBI Taxonomy" id="237611"/>
    <lineage>
        <taxon>Bacteria</taxon>
        <taxon>Pseudomonadati</taxon>
        <taxon>Pseudomonadota</taxon>
        <taxon>Alphaproteobacteria</taxon>
        <taxon>Sphingomonadales</taxon>
        <taxon>Sphingomonadaceae</taxon>
        <taxon>Sphingomonas</taxon>
    </lineage>
</organism>
<dbReference type="GO" id="GO:0071949">
    <property type="term" value="F:FAD binding"/>
    <property type="evidence" value="ECO:0007669"/>
    <property type="project" value="InterPro"/>
</dbReference>
<accession>A0A7W7AMJ3</accession>